<evidence type="ECO:0000259" key="5">
    <source>
        <dbReference type="SMART" id="SM01131"/>
    </source>
</evidence>
<dbReference type="InterPro" id="IPR038222">
    <property type="entry name" value="DHHA2_dom_sf"/>
</dbReference>
<dbReference type="SUPFAM" id="SSF64182">
    <property type="entry name" value="DHH phosphoesterases"/>
    <property type="match status" value="1"/>
</dbReference>
<protein>
    <submittedName>
        <fullName evidence="6">Exopolyphosphatase</fullName>
    </submittedName>
</protein>
<evidence type="ECO:0000313" key="6">
    <source>
        <dbReference type="EMBL" id="KAK8028130.1"/>
    </source>
</evidence>
<dbReference type="EMBL" id="JAQQWI010000007">
    <property type="protein sequence ID" value="KAK8028130.1"/>
    <property type="molecule type" value="Genomic_DNA"/>
</dbReference>
<keyword evidence="3" id="KW-0378">Hydrolase</keyword>
<evidence type="ECO:0000256" key="4">
    <source>
        <dbReference type="ARBA" id="ARBA00023211"/>
    </source>
</evidence>
<dbReference type="InterPro" id="IPR001667">
    <property type="entry name" value="DDH_dom"/>
</dbReference>
<comment type="cofactor">
    <cofactor evidence="1">
        <name>Mn(2+)</name>
        <dbReference type="ChEBI" id="CHEBI:29035"/>
    </cofactor>
</comment>
<keyword evidence="4" id="KW-0464">Manganese</keyword>
<dbReference type="SMART" id="SM01131">
    <property type="entry name" value="DHHA2"/>
    <property type="match status" value="1"/>
</dbReference>
<evidence type="ECO:0000256" key="1">
    <source>
        <dbReference type="ARBA" id="ARBA00001936"/>
    </source>
</evidence>
<evidence type="ECO:0000313" key="7">
    <source>
        <dbReference type="Proteomes" id="UP001396898"/>
    </source>
</evidence>
<evidence type="ECO:0000256" key="2">
    <source>
        <dbReference type="ARBA" id="ARBA00022723"/>
    </source>
</evidence>
<dbReference type="InterPro" id="IPR004097">
    <property type="entry name" value="DHHA2"/>
</dbReference>
<comment type="caution">
    <text evidence="6">The sequence shown here is derived from an EMBL/GenBank/DDBJ whole genome shotgun (WGS) entry which is preliminary data.</text>
</comment>
<keyword evidence="2" id="KW-0479">Metal-binding</keyword>
<name>A0ABR1S8G7_9PEZI</name>
<feature type="domain" description="DHHA2" evidence="5">
    <location>
        <begin position="256"/>
        <end position="409"/>
    </location>
</feature>
<dbReference type="InterPro" id="IPR038763">
    <property type="entry name" value="DHH_sf"/>
</dbReference>
<dbReference type="Pfam" id="PF02833">
    <property type="entry name" value="DHHA2"/>
    <property type="match status" value="1"/>
</dbReference>
<dbReference type="Gene3D" id="3.90.1640.10">
    <property type="entry name" value="inorganic pyrophosphatase (n-terminal core)"/>
    <property type="match status" value="1"/>
</dbReference>
<gene>
    <name evidence="6" type="ORF">PG991_005186</name>
</gene>
<sequence length="411" mass="45055">MTPRTSVKAFLARARTALTAPPSKRQTPLTFVVGNESADLDSLCSAILLAYLRTHSPPHTLHIPLCHIPRDDLSLRPEFTSVLRRAGTSPEDVITLSELPGPESLSPADTRWLLVDHNALTGQLAQLYSAQVEACIDHHADEEKVPRDSPLRVIEKSGSCASLVVAQCRDAWDALGRSSLSLSSDEEGRAVDTNLAYLGLAPILIDTSNLKNMDKTTEFDTDAATYLESKFNGGVRLTAASNSKGSLGSYERKAFHDEVAHLKEDITSLSLRDILRKDYKEWEDAGVRLGTSSVPQDFAFLAKKAGGEDALAEAIGKWAKEKGLGLMAVLTTSSNDGKFKREMLVWAQLEKAVQAAQNFEKRCSEQLGLSPWNNGSLDVDEKDIWRRCWSQGNIKNSRKQIAPMLREALGA</sequence>
<reference evidence="6 7" key="1">
    <citation type="submission" date="2023-01" db="EMBL/GenBank/DDBJ databases">
        <title>Analysis of 21 Apiospora genomes using comparative genomics revels a genus with tremendous synthesis potential of carbohydrate active enzymes and secondary metabolites.</title>
        <authorList>
            <person name="Sorensen T."/>
        </authorList>
    </citation>
    <scope>NUCLEOTIDE SEQUENCE [LARGE SCALE GENOMIC DNA]</scope>
    <source>
        <strain evidence="6 7">CBS 20057</strain>
    </source>
</reference>
<dbReference type="PANTHER" id="PTHR12112">
    <property type="entry name" value="BNIP - RELATED"/>
    <property type="match status" value="1"/>
</dbReference>
<evidence type="ECO:0000256" key="3">
    <source>
        <dbReference type="ARBA" id="ARBA00022801"/>
    </source>
</evidence>
<accession>A0ABR1S8G7</accession>
<keyword evidence="7" id="KW-1185">Reference proteome</keyword>
<dbReference type="Proteomes" id="UP001396898">
    <property type="component" value="Unassembled WGS sequence"/>
</dbReference>
<proteinExistence type="predicted"/>
<organism evidence="6 7">
    <name type="scientific">Apiospora marii</name>
    <dbReference type="NCBI Taxonomy" id="335849"/>
    <lineage>
        <taxon>Eukaryota</taxon>
        <taxon>Fungi</taxon>
        <taxon>Dikarya</taxon>
        <taxon>Ascomycota</taxon>
        <taxon>Pezizomycotina</taxon>
        <taxon>Sordariomycetes</taxon>
        <taxon>Xylariomycetidae</taxon>
        <taxon>Amphisphaeriales</taxon>
        <taxon>Apiosporaceae</taxon>
        <taxon>Apiospora</taxon>
    </lineage>
</organism>
<dbReference type="Pfam" id="PF01368">
    <property type="entry name" value="DHH"/>
    <property type="match status" value="1"/>
</dbReference>
<dbReference type="PANTHER" id="PTHR12112:SF39">
    <property type="entry name" value="EG:152A3.5 PROTEIN (FBGN0003116_PN PROTEIN)"/>
    <property type="match status" value="1"/>
</dbReference>
<dbReference type="Gene3D" id="3.10.310.20">
    <property type="entry name" value="DHHA2 domain"/>
    <property type="match status" value="1"/>
</dbReference>